<dbReference type="PANTHER" id="PTHR45661">
    <property type="entry name" value="SURFACE ANTIGEN"/>
    <property type="match status" value="1"/>
</dbReference>
<sequence length="405" mass="44313">MKHLLFIAMSCVLTATLSSSCSKEAIERVTVNKGSMIIPGNGAPAADVGGKGDYYLDKLSGKLYGPKTDTGWGNNPIALVEPNSVGNTIYSGTTRPAADKGNIGDLYLQLNSSNPNHSKLYGPKTAEGWGTGYEMGDKSGGQPQQLPNYRLSKDGKTLLAWTNFRTLHLDMRSDPKLANVEHIGDEAFRFSYGESEDATLPYALTTIILSDKVSSIGTNAFGEMAFLESATLPSRLKIVPENCFLYCKKLKSVNLSEGIEKIDKFAFSNLPLERLKIPHSVKHIGEAAFANNENLVEVTLQEGLEVIGAMAFDNCSEITHLEIPASVKAIGRDAFAGCSNVDYLVLPSKTLPRWDVVTIDDFENLHFIYVPDELVETYKKDENWGLVENEDSNIKYKPLSAKAKN</sequence>
<gene>
    <name evidence="1" type="ORF">J4N46_03585</name>
</gene>
<protein>
    <submittedName>
        <fullName evidence="1">Leucine-rich repeat domain-containing protein</fullName>
    </submittedName>
</protein>
<dbReference type="PROSITE" id="PS51257">
    <property type="entry name" value="PROKAR_LIPOPROTEIN"/>
    <property type="match status" value="1"/>
</dbReference>
<organism evidence="1 2">
    <name type="scientific">Capnocytophaga bilenii</name>
    <dbReference type="NCBI Taxonomy" id="2819369"/>
    <lineage>
        <taxon>Bacteria</taxon>
        <taxon>Pseudomonadati</taxon>
        <taxon>Bacteroidota</taxon>
        <taxon>Flavobacteriia</taxon>
        <taxon>Flavobacteriales</taxon>
        <taxon>Flavobacteriaceae</taxon>
        <taxon>Capnocytophaga</taxon>
    </lineage>
</organism>
<name>A0ABS3PW27_9FLAO</name>
<proteinExistence type="predicted"/>
<reference evidence="1 2" key="1">
    <citation type="submission" date="2021-03" db="EMBL/GenBank/DDBJ databases">
        <title>Isolation and description of Capnocytophaga bilenii sp. nov., a novel Capnocytophaga species, isolated from a gingivitis subject.</title>
        <authorList>
            <person name="Antezack A."/>
            <person name="Monnet-Corti V."/>
            <person name="La Scola B."/>
        </authorList>
    </citation>
    <scope>NUCLEOTIDE SEQUENCE [LARGE SCALE GENOMIC DNA]</scope>
    <source>
        <strain evidence="1 2">Marseille-Q4570</strain>
    </source>
</reference>
<dbReference type="Gene3D" id="3.80.10.10">
    <property type="entry name" value="Ribonuclease Inhibitor"/>
    <property type="match status" value="1"/>
</dbReference>
<dbReference type="RefSeq" id="WP_208058185.1">
    <property type="nucleotide sequence ID" value="NZ_JAGDYP010000002.1"/>
</dbReference>
<evidence type="ECO:0000313" key="1">
    <source>
        <dbReference type="EMBL" id="MBO1883530.1"/>
    </source>
</evidence>
<dbReference type="InterPro" id="IPR032675">
    <property type="entry name" value="LRR_dom_sf"/>
</dbReference>
<accession>A0ABS3PW27</accession>
<dbReference type="InterPro" id="IPR026906">
    <property type="entry name" value="LRR_5"/>
</dbReference>
<dbReference type="EMBL" id="JAGDYP010000002">
    <property type="protein sequence ID" value="MBO1883530.1"/>
    <property type="molecule type" value="Genomic_DNA"/>
</dbReference>
<dbReference type="SUPFAM" id="SSF52058">
    <property type="entry name" value="L domain-like"/>
    <property type="match status" value="1"/>
</dbReference>
<dbReference type="Pfam" id="PF13306">
    <property type="entry name" value="LRR_5"/>
    <property type="match status" value="1"/>
</dbReference>
<dbReference type="Proteomes" id="UP000681610">
    <property type="component" value="Unassembled WGS sequence"/>
</dbReference>
<dbReference type="InterPro" id="IPR053139">
    <property type="entry name" value="Surface_bspA-like"/>
</dbReference>
<comment type="caution">
    <text evidence="1">The sequence shown here is derived from an EMBL/GenBank/DDBJ whole genome shotgun (WGS) entry which is preliminary data.</text>
</comment>
<dbReference type="PANTHER" id="PTHR45661:SF3">
    <property type="entry name" value="IG-LIKE DOMAIN-CONTAINING PROTEIN"/>
    <property type="match status" value="1"/>
</dbReference>
<evidence type="ECO:0000313" key="2">
    <source>
        <dbReference type="Proteomes" id="UP000681610"/>
    </source>
</evidence>
<keyword evidence="2" id="KW-1185">Reference proteome</keyword>